<evidence type="ECO:0000313" key="2">
    <source>
        <dbReference type="EMBL" id="WVT04240.1"/>
    </source>
</evidence>
<feature type="compositionally biased region" description="Basic residues" evidence="1">
    <location>
        <begin position="16"/>
        <end position="26"/>
    </location>
</feature>
<reference evidence="2" key="1">
    <citation type="submission" date="2023-08" db="EMBL/GenBank/DDBJ databases">
        <title>Complete genome sequence of Sinorhizobium chiapanecum ITTG S70 isolated from Acaciella angustissima nodules in Chiapas-Mexico.</title>
        <authorList>
            <person name="Rincon-Rosales R."/>
            <person name="Rogel M.A."/>
            <person name="Rincon-Medina C.I."/>
            <person name="Guerrero G."/>
            <person name="Manzano-Gomez L.A."/>
            <person name="Lopez-Lopez A."/>
            <person name="Rincon Molina F.A."/>
            <person name="Martinez-Romero E."/>
        </authorList>
    </citation>
    <scope>NUCLEOTIDE SEQUENCE</scope>
    <source>
        <strain evidence="2">ITTG S70</strain>
    </source>
</reference>
<organism evidence="2 3">
    <name type="scientific">Sinorhizobium chiapasense</name>
    <dbReference type="NCBI Taxonomy" id="501572"/>
    <lineage>
        <taxon>Bacteria</taxon>
        <taxon>Pseudomonadati</taxon>
        <taxon>Pseudomonadota</taxon>
        <taxon>Alphaproteobacteria</taxon>
        <taxon>Hyphomicrobiales</taxon>
        <taxon>Rhizobiaceae</taxon>
        <taxon>Sinorhizobium/Ensifer group</taxon>
        <taxon>Sinorhizobium</taxon>
    </lineage>
</organism>
<gene>
    <name evidence="2" type="ORF">RB548_02145</name>
</gene>
<protein>
    <submittedName>
        <fullName evidence="2">Uncharacterized protein</fullName>
    </submittedName>
</protein>
<feature type="region of interest" description="Disordered" evidence="1">
    <location>
        <begin position="1"/>
        <end position="26"/>
    </location>
</feature>
<keyword evidence="3" id="KW-1185">Reference proteome</keyword>
<accession>A0ABZ2BDP4</accession>
<dbReference type="RefSeq" id="WP_331373423.1">
    <property type="nucleotide sequence ID" value="NZ_CP133148.1"/>
</dbReference>
<evidence type="ECO:0000313" key="3">
    <source>
        <dbReference type="Proteomes" id="UP001432360"/>
    </source>
</evidence>
<name>A0ABZ2BDP4_9HYPH</name>
<sequence length="477" mass="53463">MHQPATTLEEMETAPKRRRHKMHGKRGSVFVHEREDGSEKGYVWKSTGDDIIRGHQRGGLKCRDLSAEAVFDNEATSPRIEIPRVVIETMQIESNNLRAGDIAAFWRLFAEARKQGISRDTHSIKLGDIVKYLGLNSLHRAKQALARLSTAAMTLRLNQAGARGTIRMQMIALLHDTDDFAALRGVDEMFFRLPSALKLAVEKSRDYAWVDLNAMSRFGSKFTFPLYLKLCLKAGRHRLYRSVPEMTKAEFRAFVGMPERTQASVLDKTLQLVCNDLSAISGVRRRFPISISFEDGKLVIVVGAAAKKLREVKPAWIAAEMATKQTAVVDAMPAKKRKLYPSLTRFRQAETTIGAPAYRIFGLWSADIHGATSYPDDYIVGMTGRDFLELIDKVGVDEVLEVWADKRDFEVLGIAGKWRDVEVVEHTTGVKVPTEARLLNAPCLDDLIRNHGVVLADDPLPPKPSSFAEVDDDEIDF</sequence>
<evidence type="ECO:0000256" key="1">
    <source>
        <dbReference type="SAM" id="MobiDB-lite"/>
    </source>
</evidence>
<dbReference type="EMBL" id="CP133148">
    <property type="protein sequence ID" value="WVT04240.1"/>
    <property type="molecule type" value="Genomic_DNA"/>
</dbReference>
<dbReference type="Proteomes" id="UP001432360">
    <property type="component" value="Chromosome"/>
</dbReference>
<proteinExistence type="predicted"/>